<organism evidence="2 3">
    <name type="scientific">Streblomastix strix</name>
    <dbReference type="NCBI Taxonomy" id="222440"/>
    <lineage>
        <taxon>Eukaryota</taxon>
        <taxon>Metamonada</taxon>
        <taxon>Preaxostyla</taxon>
        <taxon>Oxymonadida</taxon>
        <taxon>Streblomastigidae</taxon>
        <taxon>Streblomastix</taxon>
    </lineage>
</organism>
<dbReference type="EMBL" id="SNRW01049092">
    <property type="protein sequence ID" value="KAA6311769.1"/>
    <property type="molecule type" value="Genomic_DNA"/>
</dbReference>
<gene>
    <name evidence="2" type="ORF">EZS28_056056</name>
</gene>
<keyword evidence="1" id="KW-0812">Transmembrane</keyword>
<dbReference type="Proteomes" id="UP000324800">
    <property type="component" value="Unassembled WGS sequence"/>
</dbReference>
<evidence type="ECO:0000313" key="3">
    <source>
        <dbReference type="Proteomes" id="UP000324800"/>
    </source>
</evidence>
<evidence type="ECO:0000313" key="2">
    <source>
        <dbReference type="EMBL" id="KAA6311769.1"/>
    </source>
</evidence>
<keyword evidence="1" id="KW-0472">Membrane</keyword>
<feature type="transmembrane region" description="Helical" evidence="1">
    <location>
        <begin position="43"/>
        <end position="63"/>
    </location>
</feature>
<accession>A0A5J4PSU2</accession>
<evidence type="ECO:0000256" key="1">
    <source>
        <dbReference type="SAM" id="Phobius"/>
    </source>
</evidence>
<keyword evidence="1" id="KW-1133">Transmembrane helix</keyword>
<proteinExistence type="predicted"/>
<name>A0A5J4PSU2_9EUKA</name>
<reference evidence="2 3" key="1">
    <citation type="submission" date="2019-03" db="EMBL/GenBank/DDBJ databases">
        <title>Single cell metagenomics reveals metabolic interactions within the superorganism composed of flagellate Streblomastix strix and complex community of Bacteroidetes bacteria on its surface.</title>
        <authorList>
            <person name="Treitli S.C."/>
            <person name="Kolisko M."/>
            <person name="Husnik F."/>
            <person name="Keeling P."/>
            <person name="Hampl V."/>
        </authorList>
    </citation>
    <scope>NUCLEOTIDE SEQUENCE [LARGE SCALE GENOMIC DNA]</scope>
    <source>
        <strain evidence="2">ST1C</strain>
    </source>
</reference>
<comment type="caution">
    <text evidence="2">The sequence shown here is derived from an EMBL/GenBank/DDBJ whole genome shotgun (WGS) entry which is preliminary data.</text>
</comment>
<dbReference type="AlphaFoldDB" id="A0A5J4PSU2"/>
<protein>
    <submittedName>
        <fullName evidence="2">Uncharacterized protein</fullName>
    </submittedName>
</protein>
<sequence length="127" mass="14699">MARLSALPASTALVKFVLTYTYENMKNTITNPKDMKRNEKIKMSVLDYLVCLVCSFLMISFFYDSALTEPDADFDLLLFEVFPSVNESDFYNVLSPSIPDEAQKMYTLMQDRNDSIAWDFKSEKQDE</sequence>